<dbReference type="PROSITE" id="PS50929">
    <property type="entry name" value="ABC_TM1F"/>
    <property type="match status" value="1"/>
</dbReference>
<dbReference type="Gene3D" id="3.40.50.300">
    <property type="entry name" value="P-loop containing nucleotide triphosphate hydrolases"/>
    <property type="match status" value="1"/>
</dbReference>
<protein>
    <submittedName>
        <fullName evidence="10">ABC transporter ATP-binding protein</fullName>
    </submittedName>
</protein>
<feature type="transmembrane region" description="Helical" evidence="7">
    <location>
        <begin position="52"/>
        <end position="73"/>
    </location>
</feature>
<dbReference type="InterPro" id="IPR003593">
    <property type="entry name" value="AAA+_ATPase"/>
</dbReference>
<feature type="domain" description="ABC transporter" evidence="8">
    <location>
        <begin position="372"/>
        <end position="604"/>
    </location>
</feature>
<dbReference type="InterPro" id="IPR027417">
    <property type="entry name" value="P-loop_NTPase"/>
</dbReference>
<evidence type="ECO:0000256" key="5">
    <source>
        <dbReference type="ARBA" id="ARBA00022989"/>
    </source>
</evidence>
<dbReference type="AlphaFoldDB" id="A0A9X3ENV7"/>
<evidence type="ECO:0000256" key="6">
    <source>
        <dbReference type="ARBA" id="ARBA00023136"/>
    </source>
</evidence>
<name>A0A9X3ENV7_9BACT</name>
<dbReference type="PANTHER" id="PTHR24221">
    <property type="entry name" value="ATP-BINDING CASSETTE SUB-FAMILY B"/>
    <property type="match status" value="1"/>
</dbReference>
<dbReference type="PROSITE" id="PS50893">
    <property type="entry name" value="ABC_TRANSPORTER_2"/>
    <property type="match status" value="1"/>
</dbReference>
<comment type="subcellular location">
    <subcellularLocation>
        <location evidence="1">Cell membrane</location>
        <topology evidence="1">Multi-pass membrane protein</topology>
    </subcellularLocation>
</comment>
<keyword evidence="5 7" id="KW-1133">Transmembrane helix</keyword>
<evidence type="ECO:0000256" key="3">
    <source>
        <dbReference type="ARBA" id="ARBA00022741"/>
    </source>
</evidence>
<dbReference type="GO" id="GO:0016887">
    <property type="term" value="F:ATP hydrolysis activity"/>
    <property type="evidence" value="ECO:0007669"/>
    <property type="project" value="InterPro"/>
</dbReference>
<feature type="domain" description="ABC transmembrane type-1" evidence="9">
    <location>
        <begin position="53"/>
        <end position="341"/>
    </location>
</feature>
<dbReference type="Pfam" id="PF00005">
    <property type="entry name" value="ABC_tran"/>
    <property type="match status" value="1"/>
</dbReference>
<keyword evidence="4 10" id="KW-0067">ATP-binding</keyword>
<dbReference type="InterPro" id="IPR036640">
    <property type="entry name" value="ABC1_TM_sf"/>
</dbReference>
<gene>
    <name evidence="10" type="ORF">OV079_16440</name>
</gene>
<dbReference type="SUPFAM" id="SSF52540">
    <property type="entry name" value="P-loop containing nucleoside triphosphate hydrolases"/>
    <property type="match status" value="1"/>
</dbReference>
<accession>A0A9X3ENV7</accession>
<dbReference type="GO" id="GO:0140359">
    <property type="term" value="F:ABC-type transporter activity"/>
    <property type="evidence" value="ECO:0007669"/>
    <property type="project" value="InterPro"/>
</dbReference>
<proteinExistence type="predicted"/>
<dbReference type="Gene3D" id="1.20.1560.10">
    <property type="entry name" value="ABC transporter type 1, transmembrane domain"/>
    <property type="match status" value="1"/>
</dbReference>
<dbReference type="RefSeq" id="WP_267769685.1">
    <property type="nucleotide sequence ID" value="NZ_JAPNKE010000002.1"/>
</dbReference>
<evidence type="ECO:0000256" key="2">
    <source>
        <dbReference type="ARBA" id="ARBA00022692"/>
    </source>
</evidence>
<keyword evidence="2 7" id="KW-0812">Transmembrane</keyword>
<evidence type="ECO:0000256" key="1">
    <source>
        <dbReference type="ARBA" id="ARBA00004651"/>
    </source>
</evidence>
<feature type="transmembrane region" description="Helical" evidence="7">
    <location>
        <begin position="125"/>
        <end position="146"/>
    </location>
</feature>
<dbReference type="GO" id="GO:0034040">
    <property type="term" value="F:ATPase-coupled lipid transmembrane transporter activity"/>
    <property type="evidence" value="ECO:0007669"/>
    <property type="project" value="TreeGrafter"/>
</dbReference>
<dbReference type="GO" id="GO:0005524">
    <property type="term" value="F:ATP binding"/>
    <property type="evidence" value="ECO:0007669"/>
    <property type="project" value="UniProtKB-KW"/>
</dbReference>
<dbReference type="GO" id="GO:0005886">
    <property type="term" value="C:plasma membrane"/>
    <property type="evidence" value="ECO:0007669"/>
    <property type="project" value="UniProtKB-SubCell"/>
</dbReference>
<evidence type="ECO:0000259" key="8">
    <source>
        <dbReference type="PROSITE" id="PS50893"/>
    </source>
</evidence>
<keyword evidence="11" id="KW-1185">Reference proteome</keyword>
<reference evidence="10" key="1">
    <citation type="submission" date="2022-11" db="EMBL/GenBank/DDBJ databases">
        <title>Minimal conservation of predation-associated metabolite biosynthetic gene clusters underscores biosynthetic potential of Myxococcota including descriptions for ten novel species: Archangium lansinium sp. nov., Myxococcus landrumus sp. nov., Nannocystis bai.</title>
        <authorList>
            <person name="Ahearne A."/>
            <person name="Stevens C."/>
            <person name="Phillips K."/>
        </authorList>
    </citation>
    <scope>NUCLEOTIDE SEQUENCE</scope>
    <source>
        <strain evidence="10">Na p29</strain>
    </source>
</reference>
<evidence type="ECO:0000313" key="11">
    <source>
        <dbReference type="Proteomes" id="UP001150924"/>
    </source>
</evidence>
<dbReference type="PANTHER" id="PTHR24221:SF654">
    <property type="entry name" value="ATP-BINDING CASSETTE SUB-FAMILY B MEMBER 6"/>
    <property type="match status" value="1"/>
</dbReference>
<feature type="transmembrane region" description="Helical" evidence="7">
    <location>
        <begin position="196"/>
        <end position="214"/>
    </location>
</feature>
<evidence type="ECO:0000259" key="9">
    <source>
        <dbReference type="PROSITE" id="PS50929"/>
    </source>
</evidence>
<dbReference type="InterPro" id="IPR017871">
    <property type="entry name" value="ABC_transporter-like_CS"/>
</dbReference>
<feature type="transmembrane region" description="Helical" evidence="7">
    <location>
        <begin position="93"/>
        <end position="113"/>
    </location>
</feature>
<dbReference type="Proteomes" id="UP001150924">
    <property type="component" value="Unassembled WGS sequence"/>
</dbReference>
<dbReference type="Pfam" id="PF00664">
    <property type="entry name" value="ABC_membrane"/>
    <property type="match status" value="1"/>
</dbReference>
<evidence type="ECO:0000256" key="7">
    <source>
        <dbReference type="SAM" id="Phobius"/>
    </source>
</evidence>
<keyword evidence="3" id="KW-0547">Nucleotide-binding</keyword>
<feature type="transmembrane region" description="Helical" evidence="7">
    <location>
        <begin position="281"/>
        <end position="300"/>
    </location>
</feature>
<evidence type="ECO:0000313" key="10">
    <source>
        <dbReference type="EMBL" id="MCY1007115.1"/>
    </source>
</evidence>
<dbReference type="InterPro" id="IPR011527">
    <property type="entry name" value="ABC1_TM_dom"/>
</dbReference>
<organism evidence="10 11">
    <name type="scientific">Nannocystis pusilla</name>
    <dbReference type="NCBI Taxonomy" id="889268"/>
    <lineage>
        <taxon>Bacteria</taxon>
        <taxon>Pseudomonadati</taxon>
        <taxon>Myxococcota</taxon>
        <taxon>Polyangia</taxon>
        <taxon>Nannocystales</taxon>
        <taxon>Nannocystaceae</taxon>
        <taxon>Nannocystis</taxon>
    </lineage>
</organism>
<comment type="caution">
    <text evidence="10">The sequence shown here is derived from an EMBL/GenBank/DDBJ whole genome shotgun (WGS) entry which is preliminary data.</text>
</comment>
<dbReference type="PROSITE" id="PS00211">
    <property type="entry name" value="ABC_TRANSPORTER_1"/>
    <property type="match status" value="1"/>
</dbReference>
<dbReference type="EMBL" id="JAPNKE010000002">
    <property type="protein sequence ID" value="MCY1007115.1"/>
    <property type="molecule type" value="Genomic_DNA"/>
</dbReference>
<dbReference type="InterPro" id="IPR003439">
    <property type="entry name" value="ABC_transporter-like_ATP-bd"/>
</dbReference>
<dbReference type="CDD" id="cd03228">
    <property type="entry name" value="ABCC_MRP_Like"/>
    <property type="match status" value="1"/>
</dbReference>
<dbReference type="InterPro" id="IPR039421">
    <property type="entry name" value="Type_1_exporter"/>
</dbReference>
<evidence type="ECO:0000256" key="4">
    <source>
        <dbReference type="ARBA" id="ARBA00022840"/>
    </source>
</evidence>
<dbReference type="SMART" id="SM00382">
    <property type="entry name" value="AAA"/>
    <property type="match status" value="1"/>
</dbReference>
<sequence>MHALARFLSPWSWAGVGAREAAGPARPLPPARGLAPLLRAAWAAVAPSRSRFWAFVALFIAANTAELLVPWAIGYTVGVFVEHGFSQVAYEGALLGIGAYLGLRFANILLHHLGRYLQSGVAYQARMTTMTGVFQALLGYGLHWHVERHTGENLAKLNRSALAVGNVVGQYSWQVLEGSVKVVLASAALWALDVRVAANVVVMGGVTIAAMLYFNRRMVDNIRLVNQFDNTVGRVCVDYLTNVVTVKTLNLEALACADLGRQRAQGGELVRRVSRFSELKWGAVSCGYALVMATSLLWYFHGAGLQGTALDVAQVYVLIAYLDKIFGAISSFSAYYGNIVEACTAYEDASELLRGSPAAMPASVAGPRWRELRLDALGFSYADDARALRCGSLTIRRGEKIAVVGTSGGGKSTLLKLLAGMLRPEAGEVALDGRRSSFEALAQRTLLIPQEPQIFSETLRYNVTLGEAVPEELLAQVIRLARLGPVIAKLPAGWDTHLAQSGLNLSGGERQRIALARGLLRAHSRDLLLLDEPTAALDPPTEREVLAAIFQSSPEATVLAACHRWSLLSLFDRVLFVEDGAVHELSPSQLPRERPLFAMPDERPHMACELA</sequence>
<dbReference type="SUPFAM" id="SSF90123">
    <property type="entry name" value="ABC transporter transmembrane region"/>
    <property type="match status" value="1"/>
</dbReference>
<keyword evidence="6 7" id="KW-0472">Membrane</keyword>